<evidence type="ECO:0000313" key="3">
    <source>
        <dbReference type="Proteomes" id="UP000427769"/>
    </source>
</evidence>
<dbReference type="AlphaFoldDB" id="A0A5K7YYG7"/>
<reference evidence="2 3" key="1">
    <citation type="submission" date="2019-11" db="EMBL/GenBank/DDBJ databases">
        <title>Comparative genomics of hydrocarbon-degrading Desulfosarcina strains.</title>
        <authorList>
            <person name="Watanabe M."/>
            <person name="Kojima H."/>
            <person name="Fukui M."/>
        </authorList>
    </citation>
    <scope>NUCLEOTIDE SEQUENCE [LARGE SCALE GENOMIC DNA]</scope>
    <source>
        <strain evidence="2 3">PP31</strain>
    </source>
</reference>
<protein>
    <recommendedName>
        <fullName evidence="4">CopG-like ribbon-helix-helix domain-containing protein</fullName>
    </recommendedName>
</protein>
<evidence type="ECO:0000256" key="1">
    <source>
        <dbReference type="SAM" id="MobiDB-lite"/>
    </source>
</evidence>
<keyword evidence="3" id="KW-1185">Reference proteome</keyword>
<dbReference type="KEGG" id="dwd:DSCW_04960"/>
<evidence type="ECO:0000313" key="2">
    <source>
        <dbReference type="EMBL" id="BBO73079.1"/>
    </source>
</evidence>
<name>A0A5K7YYG7_9BACT</name>
<organism evidence="2 3">
    <name type="scientific">Desulfosarcina widdelii</name>
    <dbReference type="NCBI Taxonomy" id="947919"/>
    <lineage>
        <taxon>Bacteria</taxon>
        <taxon>Pseudomonadati</taxon>
        <taxon>Thermodesulfobacteriota</taxon>
        <taxon>Desulfobacteria</taxon>
        <taxon>Desulfobacterales</taxon>
        <taxon>Desulfosarcinaceae</taxon>
        <taxon>Desulfosarcina</taxon>
    </lineage>
</organism>
<dbReference type="RefSeq" id="WP_155302221.1">
    <property type="nucleotide sequence ID" value="NZ_AP021875.1"/>
</dbReference>
<dbReference type="Proteomes" id="UP000427769">
    <property type="component" value="Chromosome"/>
</dbReference>
<evidence type="ECO:0008006" key="4">
    <source>
        <dbReference type="Google" id="ProtNLM"/>
    </source>
</evidence>
<proteinExistence type="predicted"/>
<sequence length="65" mass="7545">MYSPKIKEDLIPILYKLAKQEQKPMTELVDEMLRAEISKRNGQAETSNDESPSKKVKKTAHDRRT</sequence>
<feature type="compositionally biased region" description="Basic residues" evidence="1">
    <location>
        <begin position="54"/>
        <end position="65"/>
    </location>
</feature>
<gene>
    <name evidence="2" type="ORF">DSCW_04960</name>
</gene>
<accession>A0A5K7YYG7</accession>
<feature type="compositionally biased region" description="Polar residues" evidence="1">
    <location>
        <begin position="40"/>
        <end position="50"/>
    </location>
</feature>
<dbReference type="EMBL" id="AP021875">
    <property type="protein sequence ID" value="BBO73079.1"/>
    <property type="molecule type" value="Genomic_DNA"/>
</dbReference>
<feature type="region of interest" description="Disordered" evidence="1">
    <location>
        <begin position="39"/>
        <end position="65"/>
    </location>
</feature>